<dbReference type="Pfam" id="PF05402">
    <property type="entry name" value="PqqD"/>
    <property type="match status" value="1"/>
</dbReference>
<keyword evidence="5" id="KW-1185">Reference proteome</keyword>
<evidence type="ECO:0000256" key="1">
    <source>
        <dbReference type="ARBA" id="ARBA00004886"/>
    </source>
</evidence>
<dbReference type="AlphaFoldDB" id="A0A850PAN8"/>
<sequence length="90" mass="9829">MSAEGDILRFARGYRLQHDCVRTQWVIQAPEKAFVADPIAGEVLQLVDGQRSVGTIIDLLAEKFTAPRGVIAGDVLALVSDLTDRRVLVP</sequence>
<name>A0A850PAN8_9PROT</name>
<evidence type="ECO:0000313" key="4">
    <source>
        <dbReference type="EMBL" id="NVN39759.1"/>
    </source>
</evidence>
<dbReference type="GO" id="GO:0048038">
    <property type="term" value="F:quinone binding"/>
    <property type="evidence" value="ECO:0007669"/>
    <property type="project" value="InterPro"/>
</dbReference>
<evidence type="ECO:0000256" key="3">
    <source>
        <dbReference type="ARBA" id="ARBA00022905"/>
    </source>
</evidence>
<dbReference type="UniPathway" id="UPA00539"/>
<dbReference type="RefSeq" id="WP_176612741.1">
    <property type="nucleotide sequence ID" value="NZ_JABXXR010000016.1"/>
</dbReference>
<organism evidence="4 5">
    <name type="scientific">Ameyamaea chiangmaiensis</name>
    <dbReference type="NCBI Taxonomy" id="442969"/>
    <lineage>
        <taxon>Bacteria</taxon>
        <taxon>Pseudomonadati</taxon>
        <taxon>Pseudomonadota</taxon>
        <taxon>Alphaproteobacteria</taxon>
        <taxon>Acetobacterales</taxon>
        <taxon>Acetobacteraceae</taxon>
        <taxon>Ameyamaea</taxon>
    </lineage>
</organism>
<gene>
    <name evidence="4" type="primary">pqqD</name>
    <name evidence="4" type="ORF">HUK82_04150</name>
</gene>
<protein>
    <submittedName>
        <fullName evidence="4">Pyrroloquinoline quinone biosynthesis peptide chaperone PqqD</fullName>
    </submittedName>
</protein>
<accession>A0A850PAN8</accession>
<dbReference type="InterPro" id="IPR022479">
    <property type="entry name" value="PqqD_bac"/>
</dbReference>
<dbReference type="NCBIfam" id="TIGR03859">
    <property type="entry name" value="PQQ_PqqD"/>
    <property type="match status" value="1"/>
</dbReference>
<proteinExistence type="predicted"/>
<evidence type="ECO:0000256" key="2">
    <source>
        <dbReference type="ARBA" id="ARBA00011741"/>
    </source>
</evidence>
<keyword evidence="3" id="KW-0884">PQQ biosynthesis</keyword>
<dbReference type="InterPro" id="IPR041881">
    <property type="entry name" value="PqqD_sf"/>
</dbReference>
<dbReference type="EMBL" id="JABXXR010000016">
    <property type="protein sequence ID" value="NVN39759.1"/>
    <property type="molecule type" value="Genomic_DNA"/>
</dbReference>
<comment type="subunit">
    <text evidence="2">Monomer. Interacts with PqqE.</text>
</comment>
<reference evidence="4 5" key="1">
    <citation type="submission" date="2020-06" db="EMBL/GenBank/DDBJ databases">
        <title>Description of novel acetic acid bacteria.</title>
        <authorList>
            <person name="Sombolestani A."/>
        </authorList>
    </citation>
    <scope>NUCLEOTIDE SEQUENCE [LARGE SCALE GENOMIC DNA]</scope>
    <source>
        <strain evidence="4 5">LMG 27010</strain>
    </source>
</reference>
<dbReference type="Proteomes" id="UP000585665">
    <property type="component" value="Unassembled WGS sequence"/>
</dbReference>
<comment type="pathway">
    <text evidence="1">Cofactor biosynthesis; pyrroloquinoline quinone biosynthesis.</text>
</comment>
<evidence type="ECO:0000313" key="5">
    <source>
        <dbReference type="Proteomes" id="UP000585665"/>
    </source>
</evidence>
<dbReference type="Gene3D" id="1.10.10.1150">
    <property type="entry name" value="Coenzyme PQQ synthesis protein D (PqqD)"/>
    <property type="match status" value="1"/>
</dbReference>
<dbReference type="GO" id="GO:0018189">
    <property type="term" value="P:pyrroloquinoline quinone biosynthetic process"/>
    <property type="evidence" value="ECO:0007669"/>
    <property type="project" value="UniProtKB-UniPathway"/>
</dbReference>
<comment type="caution">
    <text evidence="4">The sequence shown here is derived from an EMBL/GenBank/DDBJ whole genome shotgun (WGS) entry which is preliminary data.</text>
</comment>
<dbReference type="InterPro" id="IPR008792">
    <property type="entry name" value="PQQD"/>
</dbReference>